<keyword evidence="5" id="KW-1185">Reference proteome</keyword>
<evidence type="ECO:0000313" key="5">
    <source>
        <dbReference type="Proteomes" id="UP000242146"/>
    </source>
</evidence>
<feature type="compositionally biased region" description="Polar residues" evidence="2">
    <location>
        <begin position="18"/>
        <end position="27"/>
    </location>
</feature>
<feature type="region of interest" description="Disordered" evidence="2">
    <location>
        <begin position="170"/>
        <end position="207"/>
    </location>
</feature>
<dbReference type="Pfam" id="PF00076">
    <property type="entry name" value="RRM_1"/>
    <property type="match status" value="1"/>
</dbReference>
<gene>
    <name evidence="4" type="ORF">DM01DRAFT_1337326</name>
</gene>
<dbReference type="InterPro" id="IPR000504">
    <property type="entry name" value="RRM_dom"/>
</dbReference>
<dbReference type="OrthoDB" id="2285615at2759"/>
<feature type="region of interest" description="Disordered" evidence="2">
    <location>
        <begin position="367"/>
        <end position="397"/>
    </location>
</feature>
<protein>
    <recommendedName>
        <fullName evidence="3">RRM domain-containing protein</fullName>
    </recommendedName>
</protein>
<dbReference type="Proteomes" id="UP000242146">
    <property type="component" value="Unassembled WGS sequence"/>
</dbReference>
<feature type="compositionally biased region" description="Polar residues" evidence="2">
    <location>
        <begin position="56"/>
        <end position="65"/>
    </location>
</feature>
<dbReference type="GO" id="GO:0003723">
    <property type="term" value="F:RNA binding"/>
    <property type="evidence" value="ECO:0007669"/>
    <property type="project" value="UniProtKB-UniRule"/>
</dbReference>
<accession>A0A1X2GDI0</accession>
<dbReference type="SUPFAM" id="SSF54928">
    <property type="entry name" value="RNA-binding domain, RBD"/>
    <property type="match status" value="1"/>
</dbReference>
<evidence type="ECO:0000313" key="4">
    <source>
        <dbReference type="EMBL" id="ORX51278.1"/>
    </source>
</evidence>
<feature type="compositionally biased region" description="Pro residues" evidence="2">
    <location>
        <begin position="372"/>
        <end position="388"/>
    </location>
</feature>
<keyword evidence="1" id="KW-0694">RNA-binding</keyword>
<dbReference type="AlphaFoldDB" id="A0A1X2GDI0"/>
<evidence type="ECO:0000256" key="2">
    <source>
        <dbReference type="SAM" id="MobiDB-lite"/>
    </source>
</evidence>
<dbReference type="Gene3D" id="3.30.70.330">
    <property type="match status" value="1"/>
</dbReference>
<dbReference type="InterPro" id="IPR035979">
    <property type="entry name" value="RBD_domain_sf"/>
</dbReference>
<feature type="compositionally biased region" description="Basic and acidic residues" evidence="2">
    <location>
        <begin position="36"/>
        <end position="50"/>
    </location>
</feature>
<dbReference type="EMBL" id="MCGT01000021">
    <property type="protein sequence ID" value="ORX51278.1"/>
    <property type="molecule type" value="Genomic_DNA"/>
</dbReference>
<dbReference type="PROSITE" id="PS50102">
    <property type="entry name" value="RRM"/>
    <property type="match status" value="1"/>
</dbReference>
<reference evidence="4 5" key="1">
    <citation type="submission" date="2016-07" db="EMBL/GenBank/DDBJ databases">
        <title>Pervasive Adenine N6-methylation of Active Genes in Fungi.</title>
        <authorList>
            <consortium name="DOE Joint Genome Institute"/>
            <person name="Mondo S.J."/>
            <person name="Dannebaum R.O."/>
            <person name="Kuo R.C."/>
            <person name="Labutti K."/>
            <person name="Haridas S."/>
            <person name="Kuo A."/>
            <person name="Salamov A."/>
            <person name="Ahrendt S.R."/>
            <person name="Lipzen A."/>
            <person name="Sullivan W."/>
            <person name="Andreopoulos W.B."/>
            <person name="Clum A."/>
            <person name="Lindquist E."/>
            <person name="Daum C."/>
            <person name="Ramamoorthy G.K."/>
            <person name="Gryganskyi A."/>
            <person name="Culley D."/>
            <person name="Magnuson J.K."/>
            <person name="James T.Y."/>
            <person name="O'Malley M.A."/>
            <person name="Stajich J.E."/>
            <person name="Spatafora J.W."/>
            <person name="Visel A."/>
            <person name="Grigoriev I.V."/>
        </authorList>
    </citation>
    <scope>NUCLEOTIDE SEQUENCE [LARGE SCALE GENOMIC DNA]</scope>
    <source>
        <strain evidence="4 5">NRRL 3301</strain>
    </source>
</reference>
<dbReference type="InterPro" id="IPR012677">
    <property type="entry name" value="Nucleotide-bd_a/b_plait_sf"/>
</dbReference>
<proteinExistence type="predicted"/>
<name>A0A1X2GDI0_9FUNG</name>
<comment type="caution">
    <text evidence="4">The sequence shown here is derived from an EMBL/GenBank/DDBJ whole genome shotgun (WGS) entry which is preliminary data.</text>
</comment>
<evidence type="ECO:0000259" key="3">
    <source>
        <dbReference type="PROSITE" id="PS50102"/>
    </source>
</evidence>
<feature type="compositionally biased region" description="Basic and acidic residues" evidence="2">
    <location>
        <begin position="67"/>
        <end position="81"/>
    </location>
</feature>
<dbReference type="STRING" id="101127.A0A1X2GDI0"/>
<evidence type="ECO:0000256" key="1">
    <source>
        <dbReference type="PROSITE-ProRule" id="PRU00176"/>
    </source>
</evidence>
<organism evidence="4 5">
    <name type="scientific">Hesseltinella vesiculosa</name>
    <dbReference type="NCBI Taxonomy" id="101127"/>
    <lineage>
        <taxon>Eukaryota</taxon>
        <taxon>Fungi</taxon>
        <taxon>Fungi incertae sedis</taxon>
        <taxon>Mucoromycota</taxon>
        <taxon>Mucoromycotina</taxon>
        <taxon>Mucoromycetes</taxon>
        <taxon>Mucorales</taxon>
        <taxon>Cunninghamellaceae</taxon>
        <taxon>Hesseltinella</taxon>
    </lineage>
</organism>
<feature type="region of interest" description="Disordered" evidence="2">
    <location>
        <begin position="18"/>
        <end position="86"/>
    </location>
</feature>
<feature type="domain" description="RRM" evidence="3">
    <location>
        <begin position="103"/>
        <end position="173"/>
    </location>
</feature>
<dbReference type="SMART" id="SM00360">
    <property type="entry name" value="RRM"/>
    <property type="match status" value="1"/>
</dbReference>
<sequence>MTSNSDIREAMPSEVDNFLSSLFAANQSTSSPSSSTEKKTDEQRTEHDFIPLDEAVQQSDQSSSLRDGPENKTKIVTHESGHGTQTHTLTLERPDWTEDVSESQLVIQHVPSSWNNYDLLDIFHPFGKIVEIVIENSIGTIRFQDLASCKRALTGINGKTIRDHRLAVYIKRKEPKKQNSERHNQPNNTRRMKNQRAASRPSPTMTSRPEQVDILVWDRVNYDYCEYVKSACQQSNIPASISLVPNARDKPSKVVTGRMELGARCVLSIQERHTRTHTVDVYIAVPSHSSKVNFQVHNQKSLPEAIQLAQQQLHPKPSYPTPASNQTVDISSLAPEYIDMLASLYDTFYEPLKQTLASKQASVLPVQTPNPMLTPPPPPPQAYQPPPHVYHASYQQPSPLNIPFSNQQLTQILSSLH</sequence>